<evidence type="ECO:0000259" key="1">
    <source>
        <dbReference type="PROSITE" id="PS51186"/>
    </source>
</evidence>
<dbReference type="Proteomes" id="UP000192783">
    <property type="component" value="Unassembled WGS sequence"/>
</dbReference>
<accession>A0A1W1WYP4</accession>
<dbReference type="GO" id="GO:0016747">
    <property type="term" value="F:acyltransferase activity, transferring groups other than amino-acyl groups"/>
    <property type="evidence" value="ECO:0007669"/>
    <property type="project" value="InterPro"/>
</dbReference>
<organism evidence="2 3">
    <name type="scientific">Desulfacinum hydrothermale DSM 13146</name>
    <dbReference type="NCBI Taxonomy" id="1121390"/>
    <lineage>
        <taxon>Bacteria</taxon>
        <taxon>Pseudomonadati</taxon>
        <taxon>Thermodesulfobacteriota</taxon>
        <taxon>Syntrophobacteria</taxon>
        <taxon>Syntrophobacterales</taxon>
        <taxon>Syntrophobacteraceae</taxon>
        <taxon>Desulfacinum</taxon>
    </lineage>
</organism>
<dbReference type="SUPFAM" id="SSF55729">
    <property type="entry name" value="Acyl-CoA N-acyltransferases (Nat)"/>
    <property type="match status" value="1"/>
</dbReference>
<dbReference type="RefSeq" id="WP_084055596.1">
    <property type="nucleotide sequence ID" value="NZ_FWXF01000001.1"/>
</dbReference>
<name>A0A1W1WYP4_9BACT</name>
<dbReference type="Gene3D" id="3.40.630.30">
    <property type="match status" value="1"/>
</dbReference>
<proteinExistence type="predicted"/>
<dbReference type="EMBL" id="FWXF01000001">
    <property type="protein sequence ID" value="SMC16558.1"/>
    <property type="molecule type" value="Genomic_DNA"/>
</dbReference>
<feature type="domain" description="N-acetyltransferase" evidence="1">
    <location>
        <begin position="15"/>
        <end position="177"/>
    </location>
</feature>
<keyword evidence="3" id="KW-1185">Reference proteome</keyword>
<sequence>MFGSKEAQLKDGTRVTLRPMTMDDEAALFTFFQGMPDELLLYIRHNVRDPQVVHQWVQELDYNRVIPLLAWVGEEVVADVTLHRIPHGWKRHIGEVRTVVSPKYQNRGLATLMLNEMVELASEIGLEKLWAEIPLDSVGAVRAFRNAGFGCKAVIEGLVKDIHQRNVDILIMVCDVSAHYDPRWSHEPSEAGPQ</sequence>
<gene>
    <name evidence="2" type="ORF">SAMN02746041_00109</name>
</gene>
<keyword evidence="2" id="KW-0808">Transferase</keyword>
<dbReference type="Pfam" id="PF00583">
    <property type="entry name" value="Acetyltransf_1"/>
    <property type="match status" value="1"/>
</dbReference>
<dbReference type="AlphaFoldDB" id="A0A1W1WYP4"/>
<reference evidence="2 3" key="1">
    <citation type="submission" date="2017-04" db="EMBL/GenBank/DDBJ databases">
        <authorList>
            <person name="Afonso C.L."/>
            <person name="Miller P.J."/>
            <person name="Scott M.A."/>
            <person name="Spackman E."/>
            <person name="Goraichik I."/>
            <person name="Dimitrov K.M."/>
            <person name="Suarez D.L."/>
            <person name="Swayne D.E."/>
        </authorList>
    </citation>
    <scope>NUCLEOTIDE SEQUENCE [LARGE SCALE GENOMIC DNA]</scope>
    <source>
        <strain evidence="2 3">DSM 13146</strain>
    </source>
</reference>
<evidence type="ECO:0000313" key="2">
    <source>
        <dbReference type="EMBL" id="SMC16558.1"/>
    </source>
</evidence>
<dbReference type="InterPro" id="IPR016181">
    <property type="entry name" value="Acyl_CoA_acyltransferase"/>
</dbReference>
<dbReference type="PROSITE" id="PS51186">
    <property type="entry name" value="GNAT"/>
    <property type="match status" value="1"/>
</dbReference>
<dbReference type="CDD" id="cd04301">
    <property type="entry name" value="NAT_SF"/>
    <property type="match status" value="1"/>
</dbReference>
<dbReference type="STRING" id="1121390.SAMN02746041_00109"/>
<dbReference type="OrthoDB" id="5503509at2"/>
<dbReference type="InterPro" id="IPR000182">
    <property type="entry name" value="GNAT_dom"/>
</dbReference>
<evidence type="ECO:0000313" key="3">
    <source>
        <dbReference type="Proteomes" id="UP000192783"/>
    </source>
</evidence>
<protein>
    <submittedName>
        <fullName evidence="2">Protein N-acetyltransferase, RimJ/RimL family</fullName>
    </submittedName>
</protein>